<dbReference type="SUPFAM" id="SSF56935">
    <property type="entry name" value="Porins"/>
    <property type="match status" value="1"/>
</dbReference>
<dbReference type="EMBL" id="LT670818">
    <property type="protein sequence ID" value="SHG48586.1"/>
    <property type="molecule type" value="Genomic_DNA"/>
</dbReference>
<evidence type="ECO:0000256" key="12">
    <source>
        <dbReference type="SAM" id="MobiDB-lite"/>
    </source>
</evidence>
<dbReference type="AlphaFoldDB" id="A0A1M5K728"/>
<evidence type="ECO:0000313" key="17">
    <source>
        <dbReference type="Proteomes" id="UP000190675"/>
    </source>
</evidence>
<dbReference type="InterPro" id="IPR039426">
    <property type="entry name" value="TonB-dep_rcpt-like"/>
</dbReference>
<evidence type="ECO:0000256" key="10">
    <source>
        <dbReference type="PROSITE-ProRule" id="PRU01360"/>
    </source>
</evidence>
<keyword evidence="2 10" id="KW-0813">Transport</keyword>
<comment type="similarity">
    <text evidence="10 11">Belongs to the TonB-dependent receptor family.</text>
</comment>
<dbReference type="PANTHER" id="PTHR30069">
    <property type="entry name" value="TONB-DEPENDENT OUTER MEMBRANE RECEPTOR"/>
    <property type="match status" value="1"/>
</dbReference>
<reference evidence="16 17" key="1">
    <citation type="submission" date="2016-11" db="EMBL/GenBank/DDBJ databases">
        <authorList>
            <person name="Jaros S."/>
            <person name="Januszkiewicz K."/>
            <person name="Wedrychowicz H."/>
        </authorList>
    </citation>
    <scope>NUCLEOTIDE SEQUENCE [LARGE SCALE GENOMIC DNA]</scope>
    <source>
        <strain evidence="16 17">GAS242</strain>
    </source>
</reference>
<feature type="domain" description="TonB-dependent receptor-like beta-barrel" evidence="14">
    <location>
        <begin position="238"/>
        <end position="674"/>
    </location>
</feature>
<dbReference type="PANTHER" id="PTHR30069:SF29">
    <property type="entry name" value="HEMOGLOBIN AND HEMOGLOBIN-HAPTOGLOBIN-BINDING PROTEIN 1-RELATED"/>
    <property type="match status" value="1"/>
</dbReference>
<dbReference type="Gene3D" id="2.170.130.10">
    <property type="entry name" value="TonB-dependent receptor, plug domain"/>
    <property type="match status" value="1"/>
</dbReference>
<evidence type="ECO:0000256" key="2">
    <source>
        <dbReference type="ARBA" id="ARBA00022448"/>
    </source>
</evidence>
<proteinExistence type="inferred from homology"/>
<dbReference type="GO" id="GO:0009279">
    <property type="term" value="C:cell outer membrane"/>
    <property type="evidence" value="ECO:0007669"/>
    <property type="project" value="UniProtKB-SubCell"/>
</dbReference>
<keyword evidence="5 13" id="KW-0732">Signal</keyword>
<keyword evidence="3 10" id="KW-1134">Transmembrane beta strand</keyword>
<dbReference type="InterPro" id="IPR000531">
    <property type="entry name" value="Beta-barrel_TonB"/>
</dbReference>
<dbReference type="InterPro" id="IPR037066">
    <property type="entry name" value="Plug_dom_sf"/>
</dbReference>
<dbReference type="InterPro" id="IPR036942">
    <property type="entry name" value="Beta-barrel_TonB_sf"/>
</dbReference>
<dbReference type="Pfam" id="PF00593">
    <property type="entry name" value="TonB_dep_Rec_b-barrel"/>
    <property type="match status" value="1"/>
</dbReference>
<feature type="region of interest" description="Disordered" evidence="12">
    <location>
        <begin position="50"/>
        <end position="93"/>
    </location>
</feature>
<evidence type="ECO:0000256" key="6">
    <source>
        <dbReference type="ARBA" id="ARBA00023077"/>
    </source>
</evidence>
<dbReference type="OrthoDB" id="9760333at2"/>
<feature type="signal peptide" evidence="13">
    <location>
        <begin position="1"/>
        <end position="31"/>
    </location>
</feature>
<feature type="chain" id="PRO_5013019588" evidence="13">
    <location>
        <begin position="32"/>
        <end position="704"/>
    </location>
</feature>
<evidence type="ECO:0000313" key="16">
    <source>
        <dbReference type="EMBL" id="SHG48586.1"/>
    </source>
</evidence>
<protein>
    <submittedName>
        <fullName evidence="16">Vitamin B12 transporter</fullName>
    </submittedName>
</protein>
<evidence type="ECO:0000256" key="4">
    <source>
        <dbReference type="ARBA" id="ARBA00022692"/>
    </source>
</evidence>
<evidence type="ECO:0000256" key="9">
    <source>
        <dbReference type="ARBA" id="ARBA00023237"/>
    </source>
</evidence>
<dbReference type="PROSITE" id="PS52016">
    <property type="entry name" value="TONB_DEPENDENT_REC_3"/>
    <property type="match status" value="1"/>
</dbReference>
<comment type="subcellular location">
    <subcellularLocation>
        <location evidence="1 10">Cell outer membrane</location>
        <topology evidence="1 10">Multi-pass membrane protein</topology>
    </subcellularLocation>
</comment>
<dbReference type="Pfam" id="PF07715">
    <property type="entry name" value="Plug"/>
    <property type="match status" value="1"/>
</dbReference>
<name>A0A1M5K728_9BRAD</name>
<evidence type="ECO:0000256" key="13">
    <source>
        <dbReference type="SAM" id="SignalP"/>
    </source>
</evidence>
<evidence type="ECO:0000256" key="11">
    <source>
        <dbReference type="RuleBase" id="RU003357"/>
    </source>
</evidence>
<accession>A0A1M5K728</accession>
<evidence type="ECO:0000259" key="14">
    <source>
        <dbReference type="Pfam" id="PF00593"/>
    </source>
</evidence>
<feature type="domain" description="TonB-dependent receptor plug" evidence="15">
    <location>
        <begin position="107"/>
        <end position="214"/>
    </location>
</feature>
<evidence type="ECO:0000259" key="15">
    <source>
        <dbReference type="Pfam" id="PF07715"/>
    </source>
</evidence>
<keyword evidence="6 11" id="KW-0798">TonB box</keyword>
<dbReference type="Gene3D" id="2.40.170.20">
    <property type="entry name" value="TonB-dependent receptor, beta-barrel domain"/>
    <property type="match status" value="1"/>
</dbReference>
<dbReference type="CDD" id="cd01347">
    <property type="entry name" value="ligand_gated_channel"/>
    <property type="match status" value="1"/>
</dbReference>
<keyword evidence="9 10" id="KW-0998">Cell outer membrane</keyword>
<sequence>MSSLTKAATRHRQYWLASTFLVPALSLGVSAARAQQSASPNLLPTIEVQAPADQSRTRSEPAPEQPSVSRRAVRAARQAPTDADSSGTPGKETAVVVSPTATVTPVDQIASSVTVITAKDMERDQRRTAPDALATVPGLNLVQSGGLGGLTSVFMRGTNSNHTKILIDGIDVSDPSNPNRSFDLGQLLTADIQQIEVLRGPQGGLYGADALGGVISFITKKGEGPPRATATIEGGSFGTFNQTVGLSGAQDRINYAFTAAHFSATDIPVTPLELLPPGQKAIGNSYDNMTYSTKLGADVSENLTLNAVVRYTDATLHFTGDAFDPVTFASFPAAAQSTQIVHQLFTREEAVWSVLDGRIKNYFGVNYSNNWNYNISPGDVAPTIATGDRVKYDWHTVTQLTPHNTFIVGAEHETETLQTSTVSAQNVNKAGYMELQSEFANRVFLVENIRQDDNDRFGEHPTLRIAPAVIVPFTETKLKGSYGTGFKAPTLNQLFVSFPAFFFFANPNLKPEESVGYDAGFEQPLFNDRLRFGSTYFHNDITNLIQSVVDPTTFSSTNVNVGRATTEGTENFVAATITDRIRVRADYTFTRTVDAMTGLELLRRPKEKWSANLIWNPIDPLTLSATVLHTGSFIDANRDFSIPRLLAPGYAVINVAADYAVTDQLKVFGRVDNLFNVHYQNPTGFLQPGLGVYGGIRVASYGVN</sequence>
<evidence type="ECO:0000256" key="7">
    <source>
        <dbReference type="ARBA" id="ARBA00023136"/>
    </source>
</evidence>
<keyword evidence="4 10" id="KW-0812">Transmembrane</keyword>
<keyword evidence="8" id="KW-0675">Receptor</keyword>
<dbReference type="Proteomes" id="UP000190675">
    <property type="component" value="Chromosome I"/>
</dbReference>
<feature type="compositionally biased region" description="Low complexity" evidence="12">
    <location>
        <begin position="65"/>
        <end position="80"/>
    </location>
</feature>
<gene>
    <name evidence="16" type="ORF">SAMN05444169_2687</name>
</gene>
<dbReference type="GO" id="GO:0015344">
    <property type="term" value="F:siderophore uptake transmembrane transporter activity"/>
    <property type="evidence" value="ECO:0007669"/>
    <property type="project" value="TreeGrafter"/>
</dbReference>
<organism evidence="16 17">
    <name type="scientific">Bradyrhizobium erythrophlei</name>
    <dbReference type="NCBI Taxonomy" id="1437360"/>
    <lineage>
        <taxon>Bacteria</taxon>
        <taxon>Pseudomonadati</taxon>
        <taxon>Pseudomonadota</taxon>
        <taxon>Alphaproteobacteria</taxon>
        <taxon>Hyphomicrobiales</taxon>
        <taxon>Nitrobacteraceae</taxon>
        <taxon>Bradyrhizobium</taxon>
    </lineage>
</organism>
<dbReference type="GO" id="GO:0044718">
    <property type="term" value="P:siderophore transmembrane transport"/>
    <property type="evidence" value="ECO:0007669"/>
    <property type="project" value="TreeGrafter"/>
</dbReference>
<dbReference type="InterPro" id="IPR012910">
    <property type="entry name" value="Plug_dom"/>
</dbReference>
<keyword evidence="7 10" id="KW-0472">Membrane</keyword>
<dbReference type="RefSeq" id="WP_079566387.1">
    <property type="nucleotide sequence ID" value="NZ_LT670818.1"/>
</dbReference>
<evidence type="ECO:0000256" key="5">
    <source>
        <dbReference type="ARBA" id="ARBA00022729"/>
    </source>
</evidence>
<evidence type="ECO:0000256" key="8">
    <source>
        <dbReference type="ARBA" id="ARBA00023170"/>
    </source>
</evidence>
<evidence type="ECO:0000256" key="3">
    <source>
        <dbReference type="ARBA" id="ARBA00022452"/>
    </source>
</evidence>
<evidence type="ECO:0000256" key="1">
    <source>
        <dbReference type="ARBA" id="ARBA00004571"/>
    </source>
</evidence>